<name>A0A7T2QEC6_9BACI</name>
<accession>A0A7T2QEC6</accession>
<keyword evidence="5" id="KW-0175">Coiled coil</keyword>
<dbReference type="PANTHER" id="PTHR43140:SF1">
    <property type="entry name" value="TYPE I RESTRICTION ENZYME ECOKI SPECIFICITY SUBUNIT"/>
    <property type="match status" value="1"/>
</dbReference>
<dbReference type="PANTHER" id="PTHR43140">
    <property type="entry name" value="TYPE-1 RESTRICTION ENZYME ECOKI SPECIFICITY PROTEIN"/>
    <property type="match status" value="1"/>
</dbReference>
<evidence type="ECO:0000256" key="3">
    <source>
        <dbReference type="ARBA" id="ARBA00023125"/>
    </source>
</evidence>
<dbReference type="InterPro" id="IPR000055">
    <property type="entry name" value="Restrct_endonuc_typeI_TRD"/>
</dbReference>
<comment type="similarity">
    <text evidence="1">Belongs to the type-I restriction system S methylase family.</text>
</comment>
<comment type="subunit">
    <text evidence="4">The methyltransferase is composed of M and S polypeptides.</text>
</comment>
<keyword evidence="3" id="KW-0238">DNA-binding</keyword>
<evidence type="ECO:0000313" key="8">
    <source>
        <dbReference type="Proteomes" id="UP000594791"/>
    </source>
</evidence>
<dbReference type="GO" id="GO:0004519">
    <property type="term" value="F:endonuclease activity"/>
    <property type="evidence" value="ECO:0007669"/>
    <property type="project" value="UniProtKB-KW"/>
</dbReference>
<keyword evidence="2" id="KW-0680">Restriction system</keyword>
<evidence type="ECO:0000256" key="4">
    <source>
        <dbReference type="ARBA" id="ARBA00038652"/>
    </source>
</evidence>
<evidence type="ECO:0000313" key="7">
    <source>
        <dbReference type="EMBL" id="QPR77153.1"/>
    </source>
</evidence>
<evidence type="ECO:0000256" key="1">
    <source>
        <dbReference type="ARBA" id="ARBA00010923"/>
    </source>
</evidence>
<feature type="domain" description="Type I restriction modification DNA specificity" evidence="6">
    <location>
        <begin position="275"/>
        <end position="391"/>
    </location>
</feature>
<keyword evidence="7" id="KW-0378">Hydrolase</keyword>
<evidence type="ECO:0000256" key="5">
    <source>
        <dbReference type="SAM" id="Coils"/>
    </source>
</evidence>
<dbReference type="SUPFAM" id="SSF116734">
    <property type="entry name" value="DNA methylase specificity domain"/>
    <property type="match status" value="2"/>
</dbReference>
<organism evidence="7 8">
    <name type="scientific">Bacillus tropicus</name>
    <dbReference type="NCBI Taxonomy" id="2026188"/>
    <lineage>
        <taxon>Bacteria</taxon>
        <taxon>Bacillati</taxon>
        <taxon>Bacillota</taxon>
        <taxon>Bacilli</taxon>
        <taxon>Bacillales</taxon>
        <taxon>Bacillaceae</taxon>
        <taxon>Bacillus</taxon>
        <taxon>Bacillus cereus group</taxon>
    </lineage>
</organism>
<sequence>MAKKMKDSRIKWIGEIPEHWQIKKIKAVFDRKKVKANQKNPTILSLARTGIKVRDISNGEGQIAADYTNYNLVEPNDLLLNPMDLVSGDNCNISTVYGVISPAYINLVSKPGTNPRFFNYYFKSQYWLGAFFAYGKGVSFDNRWTLNDETLKNYLVVTPSYSEQEKIANFLDKQTSLIDNIIEDTKQSIEELKQYKKSLITETVIKGLNGNIGRKDSGVEWIGETPEVWTVIKIKYLLRESNKKSTVGDEEPLSMSQKVGIIPSKLMDKIPNPPSSYVGNKLVSKGALVFNKLKAHLGVFSVSNYEGIVSPDYAVYYSTDKVEAKFLELLFKTPQCITEFQRNSRGVGQGLTRLYTHEFFNIKVSIPDIDTQKEIVLFINEKVNSINNLIEEKERLISEHEMYKKSMIYEYVTGKKGVL</sequence>
<proteinExistence type="inferred from homology"/>
<dbReference type="InterPro" id="IPR044946">
    <property type="entry name" value="Restrct_endonuc_typeI_TRD_sf"/>
</dbReference>
<reference evidence="7 8" key="1">
    <citation type="submission" date="2020-12" db="EMBL/GenBank/DDBJ databases">
        <title>FDA dAtabase for Regulatory Grade micrObial Sequences (FDA-ARGOS): Supporting development and validation of Infectious Disease Dx tests.</title>
        <authorList>
            <person name="Nelson B."/>
            <person name="Plummer A."/>
            <person name="Tallon L."/>
            <person name="Sadzewicz L."/>
            <person name="Zhao X."/>
            <person name="Boylan J."/>
            <person name="Ott S."/>
            <person name="Bowen H."/>
            <person name="Vavikolanu K."/>
            <person name="Mehta A."/>
            <person name="Aluvathingal J."/>
            <person name="Nadendla S."/>
            <person name="Myers T."/>
            <person name="Yan Y."/>
            <person name="Sichtig H."/>
        </authorList>
    </citation>
    <scope>NUCLEOTIDE SEQUENCE [LARGE SCALE GENOMIC DNA]</scope>
    <source>
        <strain evidence="7 8">FDAARGOS_920</strain>
    </source>
</reference>
<evidence type="ECO:0000256" key="2">
    <source>
        <dbReference type="ARBA" id="ARBA00022747"/>
    </source>
</evidence>
<dbReference type="Proteomes" id="UP000594791">
    <property type="component" value="Chromosome"/>
</dbReference>
<dbReference type="EMBL" id="CP065739">
    <property type="protein sequence ID" value="QPR77153.1"/>
    <property type="molecule type" value="Genomic_DNA"/>
</dbReference>
<gene>
    <name evidence="7" type="ORF">I6G77_24795</name>
</gene>
<keyword evidence="7" id="KW-0255">Endonuclease</keyword>
<dbReference type="Gene3D" id="1.10.287.1120">
    <property type="entry name" value="Bipartite methylase S protein"/>
    <property type="match status" value="1"/>
</dbReference>
<dbReference type="RefSeq" id="WP_042515648.1">
    <property type="nucleotide sequence ID" value="NZ_CP065739.1"/>
</dbReference>
<dbReference type="Gene3D" id="3.90.220.20">
    <property type="entry name" value="DNA methylase specificity domains"/>
    <property type="match status" value="2"/>
</dbReference>
<evidence type="ECO:0000259" key="6">
    <source>
        <dbReference type="Pfam" id="PF01420"/>
    </source>
</evidence>
<keyword evidence="7" id="KW-0540">Nuclease</keyword>
<keyword evidence="8" id="KW-1185">Reference proteome</keyword>
<dbReference type="InterPro" id="IPR051212">
    <property type="entry name" value="Type-I_RE_S_subunit"/>
</dbReference>
<feature type="coiled-coil region" evidence="5">
    <location>
        <begin position="379"/>
        <end position="406"/>
    </location>
</feature>
<protein>
    <submittedName>
        <fullName evidence="7">Restriction endonuclease subunit S</fullName>
    </submittedName>
</protein>
<dbReference type="Pfam" id="PF01420">
    <property type="entry name" value="Methylase_S"/>
    <property type="match status" value="1"/>
</dbReference>